<evidence type="ECO:0000313" key="1">
    <source>
        <dbReference type="EMBL" id="EFE79521.2"/>
    </source>
</evidence>
<accession>D6AMP2</accession>
<dbReference type="EMBL" id="DS999644">
    <property type="protein sequence ID" value="EFE79521.2"/>
    <property type="molecule type" value="Genomic_DNA"/>
</dbReference>
<evidence type="ECO:0000313" key="2">
    <source>
        <dbReference type="Proteomes" id="UP000003986"/>
    </source>
</evidence>
<proteinExistence type="predicted"/>
<protein>
    <submittedName>
        <fullName evidence="1">Predicted protein</fullName>
    </submittedName>
</protein>
<gene>
    <name evidence="1" type="ORF">SSGG_06888</name>
</gene>
<reference evidence="2" key="2">
    <citation type="submission" date="2008-12" db="EMBL/GenBank/DDBJ databases">
        <title>Annotation of Streptomyces roseosporus strain NRRL 15998.</title>
        <authorList>
            <consortium name="The Broad Institute Genome Sequencing Platform"/>
            <consortium name="Broad Institute Microbial Sequencing Center"/>
            <person name="Fischbach M."/>
            <person name="Ward D."/>
            <person name="Young S."/>
            <person name="Kodira C.D."/>
            <person name="Zeng Q."/>
            <person name="Koehrsen M."/>
            <person name="Godfrey P."/>
            <person name="Alvarado L."/>
            <person name="Berlin A.M."/>
            <person name="Borenstein D."/>
            <person name="Chen Z."/>
            <person name="Engels R."/>
            <person name="Freedman E."/>
            <person name="Gellesch M."/>
            <person name="Goldberg J."/>
            <person name="Griggs A."/>
            <person name="Gujja S."/>
            <person name="Heiman D.I."/>
            <person name="Hepburn T.A."/>
            <person name="Howarth C."/>
            <person name="Jen D."/>
            <person name="Larson L."/>
            <person name="Lewis B."/>
            <person name="Mehta T."/>
            <person name="Park D."/>
            <person name="Pearson M."/>
            <person name="Roberts A."/>
            <person name="Saif S."/>
            <person name="Shea T.D."/>
            <person name="Shenoy N."/>
            <person name="Sisk P."/>
            <person name="Stolte C."/>
            <person name="Sykes S.N."/>
            <person name="Walk T."/>
            <person name="White J."/>
            <person name="Yandava C."/>
            <person name="Straight P."/>
            <person name="Clardy J."/>
            <person name="Hung D."/>
            <person name="Kolter R."/>
            <person name="Mekalanos J."/>
            <person name="Walker S."/>
            <person name="Walsh C.T."/>
            <person name="Wieland B.L.C."/>
            <person name="Ilzarbe M."/>
            <person name="Galagan J."/>
            <person name="Nusbaum C."/>
            <person name="Birren B."/>
        </authorList>
    </citation>
    <scope>NUCLEOTIDE SEQUENCE [LARGE SCALE GENOMIC DNA]</scope>
    <source>
        <strain evidence="2">NRRL 15998</strain>
    </source>
</reference>
<sequence length="30" mass="2789">MAFGDAVCDAAVALAGTPSDLVGPHSTAGS</sequence>
<dbReference type="Proteomes" id="UP000003986">
    <property type="component" value="Unassembled WGS sequence"/>
</dbReference>
<dbReference type="AlphaFoldDB" id="D6AMP2"/>
<organism evidence="1 2">
    <name type="scientific">Streptomyces filamentosus NRRL 15998</name>
    <dbReference type="NCBI Taxonomy" id="457431"/>
    <lineage>
        <taxon>Bacteria</taxon>
        <taxon>Bacillati</taxon>
        <taxon>Actinomycetota</taxon>
        <taxon>Actinomycetes</taxon>
        <taxon>Kitasatosporales</taxon>
        <taxon>Streptomycetaceae</taxon>
        <taxon>Streptomyces</taxon>
    </lineage>
</organism>
<name>D6AMP2_STRFL</name>
<reference evidence="2" key="1">
    <citation type="submission" date="2008-10" db="EMBL/GenBank/DDBJ databases">
        <authorList>
            <person name="Molnar K."/>
        </authorList>
    </citation>
    <scope>NUCLEOTIDE SEQUENCE [LARGE SCALE GENOMIC DNA]</scope>
    <source>
        <strain evidence="2">NRRL 15998</strain>
    </source>
</reference>